<feature type="region of interest" description="Disordered" evidence="1">
    <location>
        <begin position="31"/>
        <end position="62"/>
    </location>
</feature>
<dbReference type="CDD" id="cd05379">
    <property type="entry name" value="CAP_bacterial"/>
    <property type="match status" value="1"/>
</dbReference>
<dbReference type="AlphaFoldDB" id="A0A9W7XJ50"/>
<dbReference type="InterPro" id="IPR035940">
    <property type="entry name" value="CAP_sf"/>
</dbReference>
<comment type="caution">
    <text evidence="3">The sequence shown here is derived from an EMBL/GenBank/DDBJ whole genome shotgun (WGS) entry which is preliminary data.</text>
</comment>
<organism evidence="3 4">
    <name type="scientific">Coemansia asiatica</name>
    <dbReference type="NCBI Taxonomy" id="1052880"/>
    <lineage>
        <taxon>Eukaryota</taxon>
        <taxon>Fungi</taxon>
        <taxon>Fungi incertae sedis</taxon>
        <taxon>Zoopagomycota</taxon>
        <taxon>Kickxellomycotina</taxon>
        <taxon>Kickxellomycetes</taxon>
        <taxon>Kickxellales</taxon>
        <taxon>Kickxellaceae</taxon>
        <taxon>Coemansia</taxon>
    </lineage>
</organism>
<accession>A0A9W7XJ50</accession>
<keyword evidence="4" id="KW-1185">Reference proteome</keyword>
<evidence type="ECO:0000313" key="4">
    <source>
        <dbReference type="Proteomes" id="UP001145021"/>
    </source>
</evidence>
<gene>
    <name evidence="3" type="ORF">LPJ64_004716</name>
</gene>
<dbReference type="Gene3D" id="3.40.33.10">
    <property type="entry name" value="CAP"/>
    <property type="match status" value="1"/>
</dbReference>
<dbReference type="PANTHER" id="PTHR31157:SF1">
    <property type="entry name" value="SCP DOMAIN-CONTAINING PROTEIN"/>
    <property type="match status" value="1"/>
</dbReference>
<evidence type="ECO:0000259" key="2">
    <source>
        <dbReference type="Pfam" id="PF00188"/>
    </source>
</evidence>
<proteinExistence type="predicted"/>
<dbReference type="SUPFAM" id="SSF55797">
    <property type="entry name" value="PR-1-like"/>
    <property type="match status" value="1"/>
</dbReference>
<protein>
    <recommendedName>
        <fullName evidence="2">SCP domain-containing protein</fullName>
    </recommendedName>
</protein>
<evidence type="ECO:0000313" key="3">
    <source>
        <dbReference type="EMBL" id="KAJ1643518.1"/>
    </source>
</evidence>
<dbReference type="EMBL" id="JANBOH010000247">
    <property type="protein sequence ID" value="KAJ1643518.1"/>
    <property type="molecule type" value="Genomic_DNA"/>
</dbReference>
<reference evidence="3" key="1">
    <citation type="submission" date="2022-07" db="EMBL/GenBank/DDBJ databases">
        <title>Phylogenomic reconstructions and comparative analyses of Kickxellomycotina fungi.</title>
        <authorList>
            <person name="Reynolds N.K."/>
            <person name="Stajich J.E."/>
            <person name="Barry K."/>
            <person name="Grigoriev I.V."/>
            <person name="Crous P."/>
            <person name="Smith M.E."/>
        </authorList>
    </citation>
    <scope>NUCLEOTIDE SEQUENCE</scope>
    <source>
        <strain evidence="3">NBRC 105413</strain>
    </source>
</reference>
<feature type="compositionally biased region" description="Low complexity" evidence="1">
    <location>
        <begin position="33"/>
        <end position="51"/>
    </location>
</feature>
<dbReference type="Pfam" id="PF00188">
    <property type="entry name" value="CAP"/>
    <property type="match status" value="1"/>
</dbReference>
<name>A0A9W7XJ50_9FUNG</name>
<dbReference type="PANTHER" id="PTHR31157">
    <property type="entry name" value="SCP DOMAIN-CONTAINING PROTEIN"/>
    <property type="match status" value="1"/>
</dbReference>
<dbReference type="Proteomes" id="UP001145021">
    <property type="component" value="Unassembled WGS sequence"/>
</dbReference>
<dbReference type="InterPro" id="IPR014044">
    <property type="entry name" value="CAP_dom"/>
</dbReference>
<evidence type="ECO:0000256" key="1">
    <source>
        <dbReference type="SAM" id="MobiDB-lite"/>
    </source>
</evidence>
<feature type="domain" description="SCP" evidence="2">
    <location>
        <begin position="69"/>
        <end position="171"/>
    </location>
</feature>
<sequence>MTAWSTDIVYVPKKSTTPDVTSSTSVILNTVEPSTSSVSTSSFPSPSPTHSRQAHEGLTQPDDWRQQMLDLVNKERTKVGKAAVQLYNKLNQMAQAHTQYQFDIKTMTHNDTKPLGQRATDLGIRWSSLSENVAFGYKSVQDVMQGWINSPGHYHNIIGNANYAGFGVVDNFWSQNFAMVNAV</sequence>